<evidence type="ECO:0000313" key="2">
    <source>
        <dbReference type="Proteomes" id="UP000269015"/>
    </source>
</evidence>
<reference evidence="1 2" key="1">
    <citation type="submission" date="2018-11" db="EMBL/GenBank/DDBJ databases">
        <title>Proposal to divide the Flavobacteriaceae and reorganize its genera based on Amino Acid Identity values calculated from whole genome sequences.</title>
        <authorList>
            <person name="Nicholson A.C."/>
            <person name="Gulvik C.A."/>
            <person name="Whitney A.M."/>
            <person name="Humrighouse B.W."/>
            <person name="Bell M."/>
            <person name="Holmes B."/>
            <person name="Steigerwalt A.G."/>
            <person name="Villarma A."/>
            <person name="Sheth M."/>
            <person name="Batra D."/>
            <person name="Pryor J."/>
            <person name="Bernardet J.-F."/>
            <person name="Hugo C."/>
            <person name="Kampfer P."/>
            <person name="Newman J."/>
            <person name="McQuiston J.R."/>
        </authorList>
    </citation>
    <scope>NUCLEOTIDE SEQUENCE [LARGE SCALE GENOMIC DNA]</scope>
    <source>
        <strain evidence="1 2">H5559</strain>
    </source>
</reference>
<name>A0AAD1DVU6_CHRID</name>
<proteinExistence type="predicted"/>
<dbReference type="AlphaFoldDB" id="A0AAD1DVU6"/>
<organism evidence="1 2">
    <name type="scientific">Chryseobacterium indologenes</name>
    <name type="common">Flavobacterium indologenes</name>
    <dbReference type="NCBI Taxonomy" id="253"/>
    <lineage>
        <taxon>Bacteria</taxon>
        <taxon>Pseudomonadati</taxon>
        <taxon>Bacteroidota</taxon>
        <taxon>Flavobacteriia</taxon>
        <taxon>Flavobacteriales</taxon>
        <taxon>Weeksellaceae</taxon>
        <taxon>Chryseobacterium group</taxon>
        <taxon>Chryseobacterium</taxon>
    </lineage>
</organism>
<sequence>MKHFFELQRQDRNLAATLQTCSRDELLNLFALEVFEKRELEEYKENQKFYTTELECIVNWGENWLKDNFRDNNHSILITKDKSNVIYTNIEKTFI</sequence>
<protein>
    <submittedName>
        <fullName evidence="1">Uncharacterized protein</fullName>
    </submittedName>
</protein>
<accession>A0AAD1DVU6</accession>
<dbReference type="Proteomes" id="UP000269015">
    <property type="component" value="Chromosome"/>
</dbReference>
<evidence type="ECO:0000313" key="1">
    <source>
        <dbReference type="EMBL" id="AZB17592.1"/>
    </source>
</evidence>
<gene>
    <name evidence="1" type="ORF">EG352_07335</name>
</gene>
<dbReference type="EMBL" id="CP033930">
    <property type="protein sequence ID" value="AZB17592.1"/>
    <property type="molecule type" value="Genomic_DNA"/>
</dbReference>